<dbReference type="InterPro" id="IPR036719">
    <property type="entry name" value="Neuro-gated_channel_TM_sf"/>
</dbReference>
<accession>A0A3R7QEW6</accession>
<keyword evidence="3" id="KW-1185">Reference proteome</keyword>
<evidence type="ECO:0000313" key="3">
    <source>
        <dbReference type="Proteomes" id="UP000283509"/>
    </source>
</evidence>
<reference evidence="2 3" key="2">
    <citation type="submission" date="2019-01" db="EMBL/GenBank/DDBJ databases">
        <title>The decoding of complex shrimp genome reveals the adaptation for benthos swimmer, frequently molting mechanism and breeding impact on genome.</title>
        <authorList>
            <person name="Sun Y."/>
            <person name="Gao Y."/>
            <person name="Yu Y."/>
        </authorList>
    </citation>
    <scope>NUCLEOTIDE SEQUENCE [LARGE SCALE GENOMIC DNA]</scope>
    <source>
        <tissue evidence="2">Muscle</tissue>
    </source>
</reference>
<evidence type="ECO:0000313" key="2">
    <source>
        <dbReference type="EMBL" id="ROT65231.1"/>
    </source>
</evidence>
<keyword evidence="1" id="KW-0812">Transmembrane</keyword>
<proteinExistence type="predicted"/>
<dbReference type="EMBL" id="QCYY01003116">
    <property type="protein sequence ID" value="ROT65231.1"/>
    <property type="molecule type" value="Genomic_DNA"/>
</dbReference>
<protein>
    <submittedName>
        <fullName evidence="2">Glycine receptor subunit alpha-2</fullName>
    </submittedName>
</protein>
<name>A0A3R7QEW6_PENVA</name>
<evidence type="ECO:0000256" key="1">
    <source>
        <dbReference type="SAM" id="Phobius"/>
    </source>
</evidence>
<dbReference type="Proteomes" id="UP000283509">
    <property type="component" value="Unassembled WGS sequence"/>
</dbReference>
<sequence>MPPNPDKASALLQECRLVLTMLSASSRLLVFHENASEAAFVGNPHLVEYTVGRVSVEVMNQRDFAVMHVKISLVRRAGYILMNVYIPSTLLLIVSYVTLYFRVGIFQARVLGTLTALLASSHLPKTSYFKMVDVWLLTAFERAERAPPAIPAAPSPSPAVQAVKVHPSGGTAATAPSKDPRGALEFLSAGRRSSLHLRLRVRSPLYQNLILGARVVVFAALLTFNIVYWSTVFLH</sequence>
<dbReference type="STRING" id="6689.A0A3R7QEW6"/>
<comment type="caution">
    <text evidence="2">The sequence shown here is derived from an EMBL/GenBank/DDBJ whole genome shotgun (WGS) entry which is preliminary data.</text>
</comment>
<feature type="transmembrane region" description="Helical" evidence="1">
    <location>
        <begin position="77"/>
        <end position="99"/>
    </location>
</feature>
<reference evidence="2 3" key="1">
    <citation type="submission" date="2018-04" db="EMBL/GenBank/DDBJ databases">
        <authorList>
            <person name="Zhang X."/>
            <person name="Yuan J."/>
            <person name="Li F."/>
            <person name="Xiang J."/>
        </authorList>
    </citation>
    <scope>NUCLEOTIDE SEQUENCE [LARGE SCALE GENOMIC DNA]</scope>
    <source>
        <tissue evidence="2">Muscle</tissue>
    </source>
</reference>
<dbReference type="GO" id="GO:0006811">
    <property type="term" value="P:monoatomic ion transport"/>
    <property type="evidence" value="ECO:0007669"/>
    <property type="project" value="InterPro"/>
</dbReference>
<dbReference type="Gene3D" id="1.20.58.390">
    <property type="entry name" value="Neurotransmitter-gated ion-channel transmembrane domain"/>
    <property type="match status" value="1"/>
</dbReference>
<dbReference type="InterPro" id="IPR038050">
    <property type="entry name" value="Neuro_actylchol_rec"/>
</dbReference>
<gene>
    <name evidence="2" type="ORF">C7M84_016811</name>
</gene>
<dbReference type="AlphaFoldDB" id="A0A3R7QEW6"/>
<keyword evidence="1" id="KW-1133">Transmembrane helix</keyword>
<dbReference type="OrthoDB" id="6364705at2759"/>
<feature type="transmembrane region" description="Helical" evidence="1">
    <location>
        <begin position="208"/>
        <end position="229"/>
    </location>
</feature>
<organism evidence="2 3">
    <name type="scientific">Penaeus vannamei</name>
    <name type="common">Whiteleg shrimp</name>
    <name type="synonym">Litopenaeus vannamei</name>
    <dbReference type="NCBI Taxonomy" id="6689"/>
    <lineage>
        <taxon>Eukaryota</taxon>
        <taxon>Metazoa</taxon>
        <taxon>Ecdysozoa</taxon>
        <taxon>Arthropoda</taxon>
        <taxon>Crustacea</taxon>
        <taxon>Multicrustacea</taxon>
        <taxon>Malacostraca</taxon>
        <taxon>Eumalacostraca</taxon>
        <taxon>Eucarida</taxon>
        <taxon>Decapoda</taxon>
        <taxon>Dendrobranchiata</taxon>
        <taxon>Penaeoidea</taxon>
        <taxon>Penaeidae</taxon>
        <taxon>Penaeus</taxon>
    </lineage>
</organism>
<dbReference type="GO" id="GO:0016020">
    <property type="term" value="C:membrane"/>
    <property type="evidence" value="ECO:0007669"/>
    <property type="project" value="InterPro"/>
</dbReference>
<keyword evidence="2" id="KW-0675">Receptor</keyword>
<keyword evidence="1" id="KW-0472">Membrane</keyword>
<dbReference type="SUPFAM" id="SSF90112">
    <property type="entry name" value="Neurotransmitter-gated ion-channel transmembrane pore"/>
    <property type="match status" value="1"/>
</dbReference>